<dbReference type="AlphaFoldDB" id="A0AB39YIY9"/>
<accession>A0AB39YIY9</accession>
<dbReference type="RefSeq" id="WP_369744575.1">
    <property type="nucleotide sequence ID" value="NZ_CP165735.1"/>
</dbReference>
<reference evidence="1" key="1">
    <citation type="submission" date="2024-07" db="EMBL/GenBank/DDBJ databases">
        <authorList>
            <person name="Li J."/>
            <person name="Wei H."/>
            <person name="Ma J."/>
        </authorList>
    </citation>
    <scope>NUCLEOTIDE SEQUENCE</scope>
    <source>
        <strain evidence="1">AMU7</strain>
    </source>
</reference>
<dbReference type="EMBL" id="CP165735">
    <property type="protein sequence ID" value="XDV69824.1"/>
    <property type="molecule type" value="Genomic_DNA"/>
</dbReference>
<evidence type="ECO:0000313" key="1">
    <source>
        <dbReference type="EMBL" id="XDV69824.1"/>
    </source>
</evidence>
<organism evidence="1">
    <name type="scientific">Paenarthrobacter sp. AMU7</name>
    <dbReference type="NCBI Taxonomy" id="3162492"/>
    <lineage>
        <taxon>Bacteria</taxon>
        <taxon>Bacillati</taxon>
        <taxon>Actinomycetota</taxon>
        <taxon>Actinomycetes</taxon>
        <taxon>Micrococcales</taxon>
        <taxon>Micrococcaceae</taxon>
        <taxon>Paenarthrobacter</taxon>
    </lineage>
</organism>
<name>A0AB39YIY9_9MICC</name>
<proteinExistence type="predicted"/>
<gene>
    <name evidence="1" type="ORF">ABQM86_12610</name>
</gene>
<protein>
    <submittedName>
        <fullName evidence="1">Uncharacterized protein</fullName>
    </submittedName>
</protein>
<sequence>MAASESLQRFTVRLFPDYGDTALWLDGPIDYSLTRLPGGLVHELRDWEQFYYESLTRDFTWKSAETAARYSAEGHRLAQRVADELGDGYEVEFWPSEENARPHRFCGTRAPNPQVVAAFDALAAAAHAEKERIARSLAYAPPGTGTGWFATSPLSGSVFRPMQAEQE</sequence>